<dbReference type="PANTHER" id="PTHR11439:SF517">
    <property type="entry name" value="CYSTEINE-RICH RLK (RECEPTOR-LIKE PROTEIN KINASE) 8"/>
    <property type="match status" value="1"/>
</dbReference>
<dbReference type="PANTHER" id="PTHR11439">
    <property type="entry name" value="GAG-POL-RELATED RETROTRANSPOSON"/>
    <property type="match status" value="1"/>
</dbReference>
<dbReference type="InterPro" id="IPR013103">
    <property type="entry name" value="RVT_2"/>
</dbReference>
<dbReference type="Pfam" id="PF07727">
    <property type="entry name" value="RVT_2"/>
    <property type="match status" value="1"/>
</dbReference>
<keyword evidence="2" id="KW-0808">Transferase</keyword>
<feature type="domain" description="Reverse transcriptase Ty1/copia-type" evidence="1">
    <location>
        <begin position="4"/>
        <end position="56"/>
    </location>
</feature>
<organism evidence="2 3">
    <name type="scientific">Hibiscus trionum</name>
    <name type="common">Flower of an hour</name>
    <dbReference type="NCBI Taxonomy" id="183268"/>
    <lineage>
        <taxon>Eukaryota</taxon>
        <taxon>Viridiplantae</taxon>
        <taxon>Streptophyta</taxon>
        <taxon>Embryophyta</taxon>
        <taxon>Tracheophyta</taxon>
        <taxon>Spermatophyta</taxon>
        <taxon>Magnoliopsida</taxon>
        <taxon>eudicotyledons</taxon>
        <taxon>Gunneridae</taxon>
        <taxon>Pentapetalae</taxon>
        <taxon>rosids</taxon>
        <taxon>malvids</taxon>
        <taxon>Malvales</taxon>
        <taxon>Malvaceae</taxon>
        <taxon>Malvoideae</taxon>
        <taxon>Hibiscus</taxon>
    </lineage>
</organism>
<dbReference type="GO" id="GO:0016301">
    <property type="term" value="F:kinase activity"/>
    <property type="evidence" value="ECO:0007669"/>
    <property type="project" value="UniProtKB-KW"/>
</dbReference>
<dbReference type="Proteomes" id="UP001165190">
    <property type="component" value="Unassembled WGS sequence"/>
</dbReference>
<proteinExistence type="predicted"/>
<evidence type="ECO:0000259" key="1">
    <source>
        <dbReference type="Pfam" id="PF07727"/>
    </source>
</evidence>
<sequence length="268" mass="30657">MSLVFEMTDVGLMCYYLGLEVEQSEDGIFISQKGYAKEVLKKFKMLDCNPVNTPMECGVKLSKPDILFAVGVVSRYMEAPTSTHIKAAKRILRYLKGTIDFGLFYSSSHDFQLMGFCDSDFAGDIDDRKSTSGFLFFLGDCCISWSSKKQPIVTLSTCEVEYVASISCTCHAIWLKRLVKELHLPQEWPTKICIDNKSAQALAKNPVFHDRSKHIDTRYHFIRDHIAKKEVELKFVKTQDQVADIFAKPLKFEDFRRMRESLGVIKKS</sequence>
<dbReference type="AlphaFoldDB" id="A0A9W7LMH0"/>
<comment type="caution">
    <text evidence="2">The sequence shown here is derived from an EMBL/GenBank/DDBJ whole genome shotgun (WGS) entry which is preliminary data.</text>
</comment>
<keyword evidence="3" id="KW-1185">Reference proteome</keyword>
<gene>
    <name evidence="2" type="ORF">HRI_000673000</name>
</gene>
<reference evidence="2" key="1">
    <citation type="submission" date="2023-05" db="EMBL/GenBank/DDBJ databases">
        <title>Genome and transcriptome analyses reveal genes involved in the formation of fine ridges on petal epidermal cells in Hibiscus trionum.</title>
        <authorList>
            <person name="Koshimizu S."/>
            <person name="Masuda S."/>
            <person name="Ishii T."/>
            <person name="Shirasu K."/>
            <person name="Hoshino A."/>
            <person name="Arita M."/>
        </authorList>
    </citation>
    <scope>NUCLEOTIDE SEQUENCE</scope>
    <source>
        <strain evidence="2">Hamamatsu line</strain>
    </source>
</reference>
<dbReference type="OrthoDB" id="1001497at2759"/>
<evidence type="ECO:0000313" key="2">
    <source>
        <dbReference type="EMBL" id="GMI70037.1"/>
    </source>
</evidence>
<keyword evidence="2" id="KW-0418">Kinase</keyword>
<protein>
    <submittedName>
        <fullName evidence="2">Cysteine-rich RLK (RECEPTOR-like protein kinase) 8</fullName>
    </submittedName>
</protein>
<name>A0A9W7LMH0_HIBTR</name>
<dbReference type="CDD" id="cd09272">
    <property type="entry name" value="RNase_HI_RT_Ty1"/>
    <property type="match status" value="1"/>
</dbReference>
<dbReference type="EMBL" id="BSYR01000007">
    <property type="protein sequence ID" value="GMI70037.1"/>
    <property type="molecule type" value="Genomic_DNA"/>
</dbReference>
<accession>A0A9W7LMH0</accession>
<evidence type="ECO:0000313" key="3">
    <source>
        <dbReference type="Proteomes" id="UP001165190"/>
    </source>
</evidence>